<sequence>MGFHQKFGVYINEQEIERIGFKHMKKTRKINVC</sequence>
<accession>A0ABS4G6T0</accession>
<evidence type="ECO:0000313" key="1">
    <source>
        <dbReference type="EMBL" id="MBP1920234.1"/>
    </source>
</evidence>
<dbReference type="Proteomes" id="UP001519271">
    <property type="component" value="Unassembled WGS sequence"/>
</dbReference>
<gene>
    <name evidence="1" type="ORF">J2Z34_002745</name>
</gene>
<comment type="caution">
    <text evidence="1">The sequence shown here is derived from an EMBL/GenBank/DDBJ whole genome shotgun (WGS) entry which is preliminary data.</text>
</comment>
<evidence type="ECO:0000313" key="2">
    <source>
        <dbReference type="Proteomes" id="UP001519271"/>
    </source>
</evidence>
<keyword evidence="2" id="KW-1185">Reference proteome</keyword>
<dbReference type="EMBL" id="JAGGKC010000026">
    <property type="protein sequence ID" value="MBP1920234.1"/>
    <property type="molecule type" value="Genomic_DNA"/>
</dbReference>
<organism evidence="1 2">
    <name type="scientific">Youngiibacter multivorans</name>
    <dbReference type="NCBI Taxonomy" id="937251"/>
    <lineage>
        <taxon>Bacteria</taxon>
        <taxon>Bacillati</taxon>
        <taxon>Bacillota</taxon>
        <taxon>Clostridia</taxon>
        <taxon>Eubacteriales</taxon>
        <taxon>Clostridiaceae</taxon>
        <taxon>Youngiibacter</taxon>
    </lineage>
</organism>
<proteinExistence type="predicted"/>
<protein>
    <submittedName>
        <fullName evidence="1">Uncharacterized protein</fullName>
    </submittedName>
</protein>
<name>A0ABS4G6T0_9CLOT</name>
<reference evidence="1 2" key="1">
    <citation type="submission" date="2021-03" db="EMBL/GenBank/DDBJ databases">
        <title>Genomic Encyclopedia of Type Strains, Phase IV (KMG-IV): sequencing the most valuable type-strain genomes for metagenomic binning, comparative biology and taxonomic classification.</title>
        <authorList>
            <person name="Goeker M."/>
        </authorList>
    </citation>
    <scope>NUCLEOTIDE SEQUENCE [LARGE SCALE GENOMIC DNA]</scope>
    <source>
        <strain evidence="1 2">DSM 6139</strain>
    </source>
</reference>